<evidence type="ECO:0000256" key="8">
    <source>
        <dbReference type="ARBA" id="ARBA00023034"/>
    </source>
</evidence>
<comment type="caution">
    <text evidence="11">The sequence shown here is derived from an EMBL/GenBank/DDBJ whole genome shotgun (WGS) entry which is preliminary data.</text>
</comment>
<keyword evidence="9 10" id="KW-0472">Membrane</keyword>
<dbReference type="Pfam" id="PF01762">
    <property type="entry name" value="Galactosyl_T"/>
    <property type="match status" value="1"/>
</dbReference>
<feature type="transmembrane region" description="Helical" evidence="10">
    <location>
        <begin position="12"/>
        <end position="30"/>
    </location>
</feature>
<keyword evidence="4 11" id="KW-0808">Transferase</keyword>
<evidence type="ECO:0000256" key="6">
    <source>
        <dbReference type="ARBA" id="ARBA00022968"/>
    </source>
</evidence>
<evidence type="ECO:0000313" key="12">
    <source>
        <dbReference type="Proteomes" id="UP000242188"/>
    </source>
</evidence>
<dbReference type="GO" id="GO:0006493">
    <property type="term" value="P:protein O-linked glycosylation"/>
    <property type="evidence" value="ECO:0007669"/>
    <property type="project" value="TreeGrafter"/>
</dbReference>
<dbReference type="Gene3D" id="3.90.550.50">
    <property type="match status" value="1"/>
</dbReference>
<dbReference type="GO" id="GO:0000139">
    <property type="term" value="C:Golgi membrane"/>
    <property type="evidence" value="ECO:0007669"/>
    <property type="project" value="UniProtKB-SubCell"/>
</dbReference>
<evidence type="ECO:0000256" key="1">
    <source>
        <dbReference type="ARBA" id="ARBA00004323"/>
    </source>
</evidence>
<evidence type="ECO:0000256" key="9">
    <source>
        <dbReference type="ARBA" id="ARBA00023136"/>
    </source>
</evidence>
<sequence>MRACRRAKFKNSVFAVCVMCLLIISIHDFLQLNISPVQYDDIQTFPKYKFGFFFPLEIDIQKIVEQKIANNTEPDYAPINRHPFKYIHRPLDCSFTASSHRRSNFDFGPKLLILVKSAVKNDRLRMAIRMSWGRIKKPNVKVVFLVATSPDSSEFISLESQSYRDIVQEDFVDNYSNNTYKTIMGYNWGVQYCSNADFFLFVDDDHFVDVSKVLAYAQSIPMNERKTLFRGRKVVSGTPSRSDSKWIISKVDFPFHLFPPYLAGGAFLTSYSCAQRFALAFPYVDFFWIDDVYLGIVANKLNITAVDAQPFFTNEENPSLDKGFFSHFNNHNADLMIKAWQRSKDKYL</sequence>
<evidence type="ECO:0000256" key="10">
    <source>
        <dbReference type="RuleBase" id="RU363063"/>
    </source>
</evidence>
<dbReference type="InterPro" id="IPR002659">
    <property type="entry name" value="Glyco_trans_31"/>
</dbReference>
<dbReference type="GO" id="GO:0008194">
    <property type="term" value="F:UDP-glycosyltransferase activity"/>
    <property type="evidence" value="ECO:0007669"/>
    <property type="project" value="TreeGrafter"/>
</dbReference>
<organism evidence="11 12">
    <name type="scientific">Mizuhopecten yessoensis</name>
    <name type="common">Japanese scallop</name>
    <name type="synonym">Patinopecten yessoensis</name>
    <dbReference type="NCBI Taxonomy" id="6573"/>
    <lineage>
        <taxon>Eukaryota</taxon>
        <taxon>Metazoa</taxon>
        <taxon>Spiralia</taxon>
        <taxon>Lophotrochozoa</taxon>
        <taxon>Mollusca</taxon>
        <taxon>Bivalvia</taxon>
        <taxon>Autobranchia</taxon>
        <taxon>Pteriomorphia</taxon>
        <taxon>Pectinida</taxon>
        <taxon>Pectinoidea</taxon>
        <taxon>Pectinidae</taxon>
        <taxon>Mizuhopecten</taxon>
    </lineage>
</organism>
<reference evidence="11 12" key="1">
    <citation type="journal article" date="2017" name="Nat. Ecol. Evol.">
        <title>Scallop genome provides insights into evolution of bilaterian karyotype and development.</title>
        <authorList>
            <person name="Wang S."/>
            <person name="Zhang J."/>
            <person name="Jiao W."/>
            <person name="Li J."/>
            <person name="Xun X."/>
            <person name="Sun Y."/>
            <person name="Guo X."/>
            <person name="Huan P."/>
            <person name="Dong B."/>
            <person name="Zhang L."/>
            <person name="Hu X."/>
            <person name="Sun X."/>
            <person name="Wang J."/>
            <person name="Zhao C."/>
            <person name="Wang Y."/>
            <person name="Wang D."/>
            <person name="Huang X."/>
            <person name="Wang R."/>
            <person name="Lv J."/>
            <person name="Li Y."/>
            <person name="Zhang Z."/>
            <person name="Liu B."/>
            <person name="Lu W."/>
            <person name="Hui Y."/>
            <person name="Liang J."/>
            <person name="Zhou Z."/>
            <person name="Hou R."/>
            <person name="Li X."/>
            <person name="Liu Y."/>
            <person name="Li H."/>
            <person name="Ning X."/>
            <person name="Lin Y."/>
            <person name="Zhao L."/>
            <person name="Xing Q."/>
            <person name="Dou J."/>
            <person name="Li Y."/>
            <person name="Mao J."/>
            <person name="Guo H."/>
            <person name="Dou H."/>
            <person name="Li T."/>
            <person name="Mu C."/>
            <person name="Jiang W."/>
            <person name="Fu Q."/>
            <person name="Fu X."/>
            <person name="Miao Y."/>
            <person name="Liu J."/>
            <person name="Yu Q."/>
            <person name="Li R."/>
            <person name="Liao H."/>
            <person name="Li X."/>
            <person name="Kong Y."/>
            <person name="Jiang Z."/>
            <person name="Chourrout D."/>
            <person name="Li R."/>
            <person name="Bao Z."/>
        </authorList>
    </citation>
    <scope>NUCLEOTIDE SEQUENCE [LARGE SCALE GENOMIC DNA]</scope>
    <source>
        <strain evidence="11 12">PY_sf001</strain>
    </source>
</reference>
<proteinExistence type="inferred from homology"/>
<evidence type="ECO:0000256" key="5">
    <source>
        <dbReference type="ARBA" id="ARBA00022692"/>
    </source>
</evidence>
<dbReference type="GO" id="GO:0016758">
    <property type="term" value="F:hexosyltransferase activity"/>
    <property type="evidence" value="ECO:0007669"/>
    <property type="project" value="InterPro"/>
</dbReference>
<evidence type="ECO:0000256" key="3">
    <source>
        <dbReference type="ARBA" id="ARBA00022676"/>
    </source>
</evidence>
<name>A0A210R702_MIZYE</name>
<evidence type="ECO:0000313" key="11">
    <source>
        <dbReference type="EMBL" id="OWF56829.1"/>
    </source>
</evidence>
<dbReference type="Proteomes" id="UP000242188">
    <property type="component" value="Unassembled WGS sequence"/>
</dbReference>
<dbReference type="PANTHER" id="PTHR11214">
    <property type="entry name" value="BETA-1,3-N-ACETYLGLUCOSAMINYLTRANSFERASE"/>
    <property type="match status" value="1"/>
</dbReference>
<protein>
    <recommendedName>
        <fullName evidence="10">Hexosyltransferase</fullName>
        <ecNumber evidence="10">2.4.1.-</ecNumber>
    </recommendedName>
</protein>
<accession>A0A210R702</accession>
<gene>
    <name evidence="11" type="ORF">KP79_PYT20756</name>
</gene>
<evidence type="ECO:0000256" key="7">
    <source>
        <dbReference type="ARBA" id="ARBA00022989"/>
    </source>
</evidence>
<dbReference type="EC" id="2.4.1.-" evidence="10"/>
<keyword evidence="8 10" id="KW-0333">Golgi apparatus</keyword>
<evidence type="ECO:0000256" key="2">
    <source>
        <dbReference type="ARBA" id="ARBA00008661"/>
    </source>
</evidence>
<comment type="subcellular location">
    <subcellularLocation>
        <location evidence="1 10">Golgi apparatus membrane</location>
        <topology evidence="1 10">Single-pass type II membrane protein</topology>
    </subcellularLocation>
</comment>
<dbReference type="OrthoDB" id="2139606at2759"/>
<keyword evidence="6 10" id="KW-0735">Signal-anchor</keyword>
<dbReference type="PANTHER" id="PTHR11214:SF349">
    <property type="entry name" value="BETA-1,3-GALACTOSYLTRANSFERASE BRN"/>
    <property type="match status" value="1"/>
</dbReference>
<keyword evidence="5 10" id="KW-0812">Transmembrane</keyword>
<keyword evidence="3 10" id="KW-0328">Glycosyltransferase</keyword>
<dbReference type="EMBL" id="NEDP02000041">
    <property type="protein sequence ID" value="OWF56829.1"/>
    <property type="molecule type" value="Genomic_DNA"/>
</dbReference>
<evidence type="ECO:0000256" key="4">
    <source>
        <dbReference type="ARBA" id="ARBA00022679"/>
    </source>
</evidence>
<dbReference type="AlphaFoldDB" id="A0A210R702"/>
<keyword evidence="12" id="KW-1185">Reference proteome</keyword>
<comment type="similarity">
    <text evidence="2 10">Belongs to the glycosyltransferase 31 family.</text>
</comment>
<keyword evidence="7 10" id="KW-1133">Transmembrane helix</keyword>